<comment type="caution">
    <text evidence="2">The sequence shown here is derived from an EMBL/GenBank/DDBJ whole genome shotgun (WGS) entry which is preliminary data.</text>
</comment>
<name>A0A511UZZ5_9BACI</name>
<dbReference type="EMBL" id="BJXW01000033">
    <property type="protein sequence ID" value="GEN32179.1"/>
    <property type="molecule type" value="Genomic_DNA"/>
</dbReference>
<proteinExistence type="predicted"/>
<keyword evidence="1" id="KW-0472">Membrane</keyword>
<dbReference type="RefSeq" id="WP_146938537.1">
    <property type="nucleotide sequence ID" value="NZ_BJXW01000033.1"/>
</dbReference>
<sequence length="209" mass="24355">MSLSRKKVKTKQRNWKRLFFILLSVNLVIIGSVCLFFLWPTKPLNLPKSEINSNDRYSEFTIRTSKENVNELVNAYLDNLLRKTEHHYQISLGEDVRLLGELPVFSTKVPLSVRLEPEVQPNGDIVLKQKSISLGLLELPNKQIMKYMKTFLPVPNWVYIDPNKEEIYVAVTEMDIKSNFRVKVETFDLTRNDINLNIQIPYESLGIED</sequence>
<dbReference type="AlphaFoldDB" id="A0A511UZZ5"/>
<keyword evidence="1" id="KW-0812">Transmembrane</keyword>
<protein>
    <recommendedName>
        <fullName evidence="4">DUF2140 domain-containing protein</fullName>
    </recommendedName>
</protein>
<keyword evidence="3" id="KW-1185">Reference proteome</keyword>
<reference evidence="2 3" key="1">
    <citation type="submission" date="2019-07" db="EMBL/GenBank/DDBJ databases">
        <title>Whole genome shotgun sequence of Cerasibacillus quisquiliarum NBRC 102429.</title>
        <authorList>
            <person name="Hosoyama A."/>
            <person name="Uohara A."/>
            <person name="Ohji S."/>
            <person name="Ichikawa N."/>
        </authorList>
    </citation>
    <scope>NUCLEOTIDE SEQUENCE [LARGE SCALE GENOMIC DNA]</scope>
    <source>
        <strain evidence="2 3">NBRC 102429</strain>
    </source>
</reference>
<evidence type="ECO:0000256" key="1">
    <source>
        <dbReference type="SAM" id="Phobius"/>
    </source>
</evidence>
<organism evidence="2 3">
    <name type="scientific">Cerasibacillus quisquiliarum</name>
    <dbReference type="NCBI Taxonomy" id="227865"/>
    <lineage>
        <taxon>Bacteria</taxon>
        <taxon>Bacillati</taxon>
        <taxon>Bacillota</taxon>
        <taxon>Bacilli</taxon>
        <taxon>Bacillales</taxon>
        <taxon>Bacillaceae</taxon>
        <taxon>Cerasibacillus</taxon>
    </lineage>
</organism>
<accession>A0A511UZZ5</accession>
<gene>
    <name evidence="2" type="primary">ypmS</name>
    <name evidence="2" type="ORF">CQU01_24170</name>
</gene>
<evidence type="ECO:0000313" key="3">
    <source>
        <dbReference type="Proteomes" id="UP000321491"/>
    </source>
</evidence>
<evidence type="ECO:0000313" key="2">
    <source>
        <dbReference type="EMBL" id="GEN32179.1"/>
    </source>
</evidence>
<dbReference type="OrthoDB" id="2412610at2"/>
<feature type="transmembrane region" description="Helical" evidence="1">
    <location>
        <begin position="20"/>
        <end position="39"/>
    </location>
</feature>
<dbReference type="InterPro" id="IPR018672">
    <property type="entry name" value="DUF2140"/>
</dbReference>
<dbReference type="Pfam" id="PF09911">
    <property type="entry name" value="DUF2140"/>
    <property type="match status" value="1"/>
</dbReference>
<evidence type="ECO:0008006" key="4">
    <source>
        <dbReference type="Google" id="ProtNLM"/>
    </source>
</evidence>
<keyword evidence="1" id="KW-1133">Transmembrane helix</keyword>
<dbReference type="Proteomes" id="UP000321491">
    <property type="component" value="Unassembled WGS sequence"/>
</dbReference>